<comment type="function">
    <text evidence="5">Tubulin is the major constituent of microtubules, a cylinder consisting of laterally associated linear protofilaments composed of alpha- and beta-tubulin heterodimers. Microtubules grow by the addition of GTP-tubulin dimers to the microtubule end, where a stabilizing cap forms. Below the cap, tubulin dimers are in GDP-bound state, owing to GTPase activity of alpha-tubulin.</text>
</comment>
<dbReference type="GeneID" id="94836342"/>
<dbReference type="PROSITE" id="PS00227">
    <property type="entry name" value="TUBULIN"/>
    <property type="match status" value="1"/>
</dbReference>
<dbReference type="GO" id="GO:0005525">
    <property type="term" value="F:GTP binding"/>
    <property type="evidence" value="ECO:0007669"/>
    <property type="project" value="UniProtKB-UniRule"/>
</dbReference>
<dbReference type="GO" id="GO:0007017">
    <property type="term" value="P:microtubule-based process"/>
    <property type="evidence" value="ECO:0007669"/>
    <property type="project" value="InterPro"/>
</dbReference>
<dbReference type="EMBL" id="MLAK01000623">
    <property type="protein sequence ID" value="OHT10053.1"/>
    <property type="molecule type" value="Genomic_DNA"/>
</dbReference>
<dbReference type="VEuPathDB" id="TrichDB:TRFO_20865"/>
<keyword evidence="3 5" id="KW-0547">Nucleotide-binding</keyword>
<evidence type="ECO:0000256" key="1">
    <source>
        <dbReference type="ARBA" id="ARBA00009636"/>
    </source>
</evidence>
<evidence type="ECO:0000256" key="5">
    <source>
        <dbReference type="RuleBase" id="RU000352"/>
    </source>
</evidence>
<dbReference type="OrthoDB" id="1662883at2759"/>
<dbReference type="InterPro" id="IPR002453">
    <property type="entry name" value="Beta_tubulin"/>
</dbReference>
<organism evidence="7 8">
    <name type="scientific">Tritrichomonas foetus</name>
    <dbReference type="NCBI Taxonomy" id="1144522"/>
    <lineage>
        <taxon>Eukaryota</taxon>
        <taxon>Metamonada</taxon>
        <taxon>Parabasalia</taxon>
        <taxon>Tritrichomonadida</taxon>
        <taxon>Tritrichomonadidae</taxon>
        <taxon>Tritrichomonas</taxon>
    </lineage>
</organism>
<dbReference type="Gene3D" id="3.40.50.1440">
    <property type="entry name" value="Tubulin/FtsZ, GTPase domain"/>
    <property type="match status" value="1"/>
</dbReference>
<gene>
    <name evidence="7" type="ORF">TRFO_20865</name>
</gene>
<evidence type="ECO:0000256" key="2">
    <source>
        <dbReference type="ARBA" id="ARBA00022701"/>
    </source>
</evidence>
<dbReference type="InterPro" id="IPR036525">
    <property type="entry name" value="Tubulin/FtsZ_GTPase_sf"/>
</dbReference>
<dbReference type="AlphaFoldDB" id="A0A1J4KL02"/>
<evidence type="ECO:0000259" key="6">
    <source>
        <dbReference type="SMART" id="SM00864"/>
    </source>
</evidence>
<dbReference type="SUPFAM" id="SSF52490">
    <property type="entry name" value="Tubulin nucleotide-binding domain-like"/>
    <property type="match status" value="1"/>
</dbReference>
<evidence type="ECO:0000256" key="4">
    <source>
        <dbReference type="ARBA" id="ARBA00023134"/>
    </source>
</evidence>
<protein>
    <recommendedName>
        <fullName evidence="5">Tubulin beta chain</fullName>
    </recommendedName>
</protein>
<evidence type="ECO:0000313" key="7">
    <source>
        <dbReference type="EMBL" id="OHT10053.1"/>
    </source>
</evidence>
<dbReference type="GO" id="GO:0005874">
    <property type="term" value="C:microtubule"/>
    <property type="evidence" value="ECO:0007669"/>
    <property type="project" value="UniProtKB-KW"/>
</dbReference>
<dbReference type="Proteomes" id="UP000179807">
    <property type="component" value="Unassembled WGS sequence"/>
</dbReference>
<dbReference type="InterPro" id="IPR000217">
    <property type="entry name" value="Tubulin"/>
</dbReference>
<dbReference type="InterPro" id="IPR003008">
    <property type="entry name" value="Tubulin_FtsZ_GTPase"/>
</dbReference>
<sequence length="291" mass="32511">MVREIVSILLGTTGNKIGAQFLNGLDHDYNLNIQSSLRESLNSPDKISANDKYLLHVYYDENKESLYHPRAVFADTQTLTSEYFNANNLCCLLPDNQIYGDSEQGTNKNWGIGYYSDDLFMQLVESIRREVEKCDCIQGFQMFNSLGGGTGSGIGSRTIEFLKDEYPDTMISSNVVFPDLDSVGGIYNCVLGLENLINFSNEVFSFDNDSLTECCQKNQHLSTPSYGDLNHVIGAVLTVTSFSLLSNEQSLSTMRKRINSLVPFSKMHFYSSKISPCISRGTCLYCVPSLE</sequence>
<name>A0A1J4KL02_9EUKA</name>
<accession>A0A1J4KL02</accession>
<reference evidence="7" key="1">
    <citation type="submission" date="2016-10" db="EMBL/GenBank/DDBJ databases">
        <authorList>
            <person name="Benchimol M."/>
            <person name="Almeida L.G."/>
            <person name="Vasconcelos A.T."/>
            <person name="Perreira-Neves A."/>
            <person name="Rosa I.A."/>
            <person name="Tasca T."/>
            <person name="Bogo M.R."/>
            <person name="de Souza W."/>
        </authorList>
    </citation>
    <scope>NUCLEOTIDE SEQUENCE [LARGE SCALE GENOMIC DNA]</scope>
    <source>
        <strain evidence="7">K</strain>
    </source>
</reference>
<comment type="similarity">
    <text evidence="1 5">Belongs to the tubulin family.</text>
</comment>
<dbReference type="InterPro" id="IPR017975">
    <property type="entry name" value="Tubulin_CS"/>
</dbReference>
<evidence type="ECO:0000256" key="3">
    <source>
        <dbReference type="ARBA" id="ARBA00022741"/>
    </source>
</evidence>
<dbReference type="PANTHER" id="PTHR11588">
    <property type="entry name" value="TUBULIN"/>
    <property type="match status" value="1"/>
</dbReference>
<feature type="domain" description="Tubulin/FtsZ GTPase" evidence="6">
    <location>
        <begin position="55"/>
        <end position="247"/>
    </location>
</feature>
<dbReference type="SMART" id="SM00864">
    <property type="entry name" value="Tubulin"/>
    <property type="match status" value="1"/>
</dbReference>
<proteinExistence type="inferred from homology"/>
<keyword evidence="2 5" id="KW-0493">Microtubule</keyword>
<dbReference type="GO" id="GO:0005200">
    <property type="term" value="F:structural constituent of cytoskeleton"/>
    <property type="evidence" value="ECO:0007669"/>
    <property type="project" value="InterPro"/>
</dbReference>
<dbReference type="PRINTS" id="PR01163">
    <property type="entry name" value="BETATUBULIN"/>
</dbReference>
<evidence type="ECO:0000313" key="8">
    <source>
        <dbReference type="Proteomes" id="UP000179807"/>
    </source>
</evidence>
<dbReference type="PRINTS" id="PR01161">
    <property type="entry name" value="TUBULIN"/>
</dbReference>
<comment type="caution">
    <text evidence="7">The sequence shown here is derived from an EMBL/GenBank/DDBJ whole genome shotgun (WGS) entry which is preliminary data.</text>
</comment>
<dbReference type="Pfam" id="PF00091">
    <property type="entry name" value="Tubulin"/>
    <property type="match status" value="1"/>
</dbReference>
<keyword evidence="4 5" id="KW-0342">GTP-binding</keyword>
<comment type="subunit">
    <text evidence="5">Dimer of alpha and beta chains. A typical microtubule is a hollow water-filled tube with an outer diameter of 25 nm and an inner diameter of 15 nM. Alpha-beta heterodimers associate head-to-tail to form protofilaments running lengthwise along the microtubule wall with the beta-tubulin subunit facing the microtubule plus end conferring a structural polarity. Microtubules usually have 13 protofilaments but different protofilament numbers can be found in some organisms and specialized cells.</text>
</comment>
<dbReference type="GO" id="GO:0003924">
    <property type="term" value="F:GTPase activity"/>
    <property type="evidence" value="ECO:0007669"/>
    <property type="project" value="InterPro"/>
</dbReference>
<keyword evidence="8" id="KW-1185">Reference proteome</keyword>
<dbReference type="RefSeq" id="XP_068363189.1">
    <property type="nucleotide sequence ID" value="XM_068501638.1"/>
</dbReference>